<evidence type="ECO:0000256" key="5">
    <source>
        <dbReference type="ARBA" id="ARBA00022847"/>
    </source>
</evidence>
<reference evidence="15 16" key="1">
    <citation type="submission" date="2016-05" db="EMBL/GenBank/DDBJ databases">
        <title>Nuclear genome of Blastocystis sp. subtype 1 NandII.</title>
        <authorList>
            <person name="Gentekaki E."/>
            <person name="Curtis B."/>
            <person name="Stairs C."/>
            <person name="Eme L."/>
            <person name="Herman E."/>
            <person name="Klimes V."/>
            <person name="Arias M.C."/>
            <person name="Elias M."/>
            <person name="Hilliou F."/>
            <person name="Klute M."/>
            <person name="Malik S.-B."/>
            <person name="Pightling A."/>
            <person name="Rachubinski R."/>
            <person name="Salas D."/>
            <person name="Schlacht A."/>
            <person name="Suga H."/>
            <person name="Archibald J."/>
            <person name="Ball S.G."/>
            <person name="Clark G."/>
            <person name="Dacks J."/>
            <person name="Van Der Giezen M."/>
            <person name="Tsaousis A."/>
            <person name="Roger A."/>
        </authorList>
    </citation>
    <scope>NUCLEOTIDE SEQUENCE [LARGE SCALE GENOMIC DNA]</scope>
    <source>
        <strain evidence="16">ATCC 50177 / NandII</strain>
    </source>
</reference>
<organism evidence="15 16">
    <name type="scientific">Blastocystis sp. subtype 1 (strain ATCC 50177 / NandII)</name>
    <dbReference type="NCBI Taxonomy" id="478820"/>
    <lineage>
        <taxon>Eukaryota</taxon>
        <taxon>Sar</taxon>
        <taxon>Stramenopiles</taxon>
        <taxon>Bigyra</taxon>
        <taxon>Opalozoa</taxon>
        <taxon>Opalinata</taxon>
        <taxon>Blastocystidae</taxon>
        <taxon>Blastocystis</taxon>
    </lineage>
</organism>
<keyword evidence="12" id="KW-0739">Sodium transport</keyword>
<dbReference type="InterPro" id="IPR001734">
    <property type="entry name" value="Na/solute_symporter"/>
</dbReference>
<keyword evidence="11" id="KW-0325">Glycoprotein</keyword>
<feature type="transmembrane region" description="Helical" evidence="14">
    <location>
        <begin position="187"/>
        <end position="209"/>
    </location>
</feature>
<dbReference type="PANTHER" id="PTHR45897:SF4">
    <property type="entry name" value="HIGH-AFFINITY CHOLINE TRANSPORTER 1"/>
    <property type="match status" value="1"/>
</dbReference>
<dbReference type="Proteomes" id="UP000078348">
    <property type="component" value="Unassembled WGS sequence"/>
</dbReference>
<keyword evidence="8" id="KW-0915">Sodium</keyword>
<name>A0A196SBU8_BLAHN</name>
<evidence type="ECO:0000256" key="12">
    <source>
        <dbReference type="ARBA" id="ARBA00023201"/>
    </source>
</evidence>
<keyword evidence="10 14" id="KW-0472">Membrane</keyword>
<accession>A0A196SBU8</accession>
<feature type="transmembrane region" description="Helical" evidence="14">
    <location>
        <begin position="243"/>
        <end position="263"/>
    </location>
</feature>
<keyword evidence="6" id="KW-0530">Neurotransmitter biosynthesis</keyword>
<comment type="similarity">
    <text evidence="2 13">Belongs to the sodium:solute symporter (SSF) (TC 2.A.21) family.</text>
</comment>
<feature type="transmembrane region" description="Helical" evidence="14">
    <location>
        <begin position="275"/>
        <end position="298"/>
    </location>
</feature>
<proteinExistence type="inferred from homology"/>
<dbReference type="OrthoDB" id="546820at2759"/>
<sequence length="330" mass="36925">MFSLKYAGVAEFIVMLVSVIVAFPFIATSNSVGSLFSHRDLWLGTIDSGEWGEWLDETLLIVFGGTCWQVYFQQMLSCNSIEASRTMSLLSSIGTFFFGLLACLMGMFASTVDWTTIPAVGSLDQKEGNVMCYVLKYFLPTLPRALSIAGIVATIMGSFSGAIHSSATVFVLNVYREFRPQASDQECVFTLRLFIVLVAVAGVGASRYMGSVYRSWVFTSELMFLFVFPQLLLAIWFSKHVNVYGAIAAFVVGVALRLGVSWVREAAWWPRFLPFRTMVVVVEIGVEVVVSWVFWYLIARKNYSCLDCLHAFTQQSFRKSKRGSKGLQRL</sequence>
<evidence type="ECO:0000256" key="4">
    <source>
        <dbReference type="ARBA" id="ARBA00022692"/>
    </source>
</evidence>
<evidence type="ECO:0000256" key="11">
    <source>
        <dbReference type="ARBA" id="ARBA00023180"/>
    </source>
</evidence>
<keyword evidence="16" id="KW-1185">Reference proteome</keyword>
<evidence type="ECO:0000256" key="9">
    <source>
        <dbReference type="ARBA" id="ARBA00023065"/>
    </source>
</evidence>
<keyword evidence="9" id="KW-0406">Ion transport</keyword>
<evidence type="ECO:0000256" key="7">
    <source>
        <dbReference type="ARBA" id="ARBA00022989"/>
    </source>
</evidence>
<evidence type="ECO:0000256" key="1">
    <source>
        <dbReference type="ARBA" id="ARBA00004141"/>
    </source>
</evidence>
<dbReference type="PANTHER" id="PTHR45897">
    <property type="entry name" value="HIGH-AFFINITY CHOLINE TRANSPORTER 1"/>
    <property type="match status" value="1"/>
</dbReference>
<dbReference type="STRING" id="478820.A0A196SBU8"/>
<evidence type="ECO:0000256" key="2">
    <source>
        <dbReference type="ARBA" id="ARBA00006434"/>
    </source>
</evidence>
<dbReference type="InterPro" id="IPR052244">
    <property type="entry name" value="Choline_transporter"/>
</dbReference>
<feature type="transmembrane region" description="Helical" evidence="14">
    <location>
        <begin position="12"/>
        <end position="38"/>
    </location>
</feature>
<dbReference type="Gene3D" id="1.20.1730.10">
    <property type="entry name" value="Sodium/glucose cotransporter"/>
    <property type="match status" value="1"/>
</dbReference>
<dbReference type="Pfam" id="PF00474">
    <property type="entry name" value="SSF"/>
    <property type="match status" value="1"/>
</dbReference>
<dbReference type="InterPro" id="IPR038377">
    <property type="entry name" value="Na/Glc_symporter_sf"/>
</dbReference>
<evidence type="ECO:0000313" key="16">
    <source>
        <dbReference type="Proteomes" id="UP000078348"/>
    </source>
</evidence>
<keyword evidence="4 14" id="KW-0812">Transmembrane</keyword>
<feature type="transmembrane region" description="Helical" evidence="14">
    <location>
        <begin position="215"/>
        <end position="236"/>
    </location>
</feature>
<keyword evidence="7 14" id="KW-1133">Transmembrane helix</keyword>
<comment type="caution">
    <text evidence="15">The sequence shown here is derived from an EMBL/GenBank/DDBJ whole genome shotgun (WGS) entry which is preliminary data.</text>
</comment>
<keyword evidence="3" id="KW-0813">Transport</keyword>
<feature type="transmembrane region" description="Helical" evidence="14">
    <location>
        <begin position="145"/>
        <end position="175"/>
    </location>
</feature>
<comment type="subcellular location">
    <subcellularLocation>
        <location evidence="1">Membrane</location>
        <topology evidence="1">Multi-pass membrane protein</topology>
    </subcellularLocation>
</comment>
<protein>
    <submittedName>
        <fullName evidence="15">High affinity choline transporter 1-like protein</fullName>
    </submittedName>
</protein>
<dbReference type="AlphaFoldDB" id="A0A196SBU8"/>
<evidence type="ECO:0000256" key="6">
    <source>
        <dbReference type="ARBA" id="ARBA00022979"/>
    </source>
</evidence>
<dbReference type="PROSITE" id="PS50283">
    <property type="entry name" value="NA_SOLUT_SYMP_3"/>
    <property type="match status" value="1"/>
</dbReference>
<gene>
    <name evidence="15" type="ORF">AV274_3833</name>
</gene>
<dbReference type="GO" id="GO:0008292">
    <property type="term" value="P:acetylcholine biosynthetic process"/>
    <property type="evidence" value="ECO:0007669"/>
    <property type="project" value="TreeGrafter"/>
</dbReference>
<evidence type="ECO:0000313" key="15">
    <source>
        <dbReference type="EMBL" id="OAO14530.1"/>
    </source>
</evidence>
<dbReference type="GO" id="GO:0005307">
    <property type="term" value="F:choline:sodium symporter activity"/>
    <property type="evidence" value="ECO:0007669"/>
    <property type="project" value="TreeGrafter"/>
</dbReference>
<evidence type="ECO:0000256" key="13">
    <source>
        <dbReference type="RuleBase" id="RU362091"/>
    </source>
</evidence>
<evidence type="ECO:0000256" key="8">
    <source>
        <dbReference type="ARBA" id="ARBA00023053"/>
    </source>
</evidence>
<evidence type="ECO:0000256" key="3">
    <source>
        <dbReference type="ARBA" id="ARBA00022448"/>
    </source>
</evidence>
<keyword evidence="5" id="KW-0769">Symport</keyword>
<dbReference type="GO" id="GO:0005886">
    <property type="term" value="C:plasma membrane"/>
    <property type="evidence" value="ECO:0007669"/>
    <property type="project" value="TreeGrafter"/>
</dbReference>
<evidence type="ECO:0000256" key="14">
    <source>
        <dbReference type="SAM" id="Phobius"/>
    </source>
</evidence>
<feature type="transmembrane region" description="Helical" evidence="14">
    <location>
        <begin position="58"/>
        <end position="76"/>
    </location>
</feature>
<evidence type="ECO:0000256" key="10">
    <source>
        <dbReference type="ARBA" id="ARBA00023136"/>
    </source>
</evidence>
<dbReference type="EMBL" id="LXWW01000238">
    <property type="protein sequence ID" value="OAO14530.1"/>
    <property type="molecule type" value="Genomic_DNA"/>
</dbReference>
<feature type="transmembrane region" description="Helical" evidence="14">
    <location>
        <begin position="88"/>
        <end position="109"/>
    </location>
</feature>